<proteinExistence type="predicted"/>
<dbReference type="EMBL" id="BK015985">
    <property type="protein sequence ID" value="DAF88420.1"/>
    <property type="molecule type" value="Genomic_DNA"/>
</dbReference>
<organism evidence="1">
    <name type="scientific">Siphoviridae sp. ctdHi7</name>
    <dbReference type="NCBI Taxonomy" id="2825577"/>
    <lineage>
        <taxon>Viruses</taxon>
        <taxon>Duplodnaviria</taxon>
        <taxon>Heunggongvirae</taxon>
        <taxon>Uroviricota</taxon>
        <taxon>Caudoviricetes</taxon>
    </lineage>
</organism>
<evidence type="ECO:0000313" key="1">
    <source>
        <dbReference type="EMBL" id="DAF88420.1"/>
    </source>
</evidence>
<reference evidence="1" key="1">
    <citation type="journal article" date="2021" name="Proc. Natl. Acad. Sci. U.S.A.">
        <title>A Catalog of Tens of Thousands of Viruses from Human Metagenomes Reveals Hidden Associations with Chronic Diseases.</title>
        <authorList>
            <person name="Tisza M.J."/>
            <person name="Buck C.B."/>
        </authorList>
    </citation>
    <scope>NUCLEOTIDE SEQUENCE</scope>
    <source>
        <strain evidence="1">CtdHi7</strain>
    </source>
</reference>
<name>A0A8S5U1S8_9CAUD</name>
<protein>
    <submittedName>
        <fullName evidence="1">Uncharacterized protein</fullName>
    </submittedName>
</protein>
<sequence>MRPEEFEAMSARKRAFYIASEIKAAEDSRGK</sequence>
<accession>A0A8S5U1S8</accession>